<evidence type="ECO:0000256" key="2">
    <source>
        <dbReference type="ARBA" id="ARBA00023002"/>
    </source>
</evidence>
<dbReference type="InterPro" id="IPR036188">
    <property type="entry name" value="FAD/NAD-bd_sf"/>
</dbReference>
<dbReference type="EMBL" id="JBHSBL010000023">
    <property type="protein sequence ID" value="MFC4069935.1"/>
    <property type="molecule type" value="Genomic_DNA"/>
</dbReference>
<evidence type="ECO:0000256" key="3">
    <source>
        <dbReference type="ARBA" id="ARBA00048132"/>
    </source>
</evidence>
<evidence type="ECO:0000259" key="4">
    <source>
        <dbReference type="Pfam" id="PF07992"/>
    </source>
</evidence>
<feature type="domain" description="FAD/NAD(P)-binding" evidence="4">
    <location>
        <begin position="5"/>
        <end position="289"/>
    </location>
</feature>
<dbReference type="SUPFAM" id="SSF51905">
    <property type="entry name" value="FAD/NAD(P)-binding domain"/>
    <property type="match status" value="1"/>
</dbReference>
<evidence type="ECO:0000256" key="1">
    <source>
        <dbReference type="ARBA" id="ARBA00022630"/>
    </source>
</evidence>
<keyword evidence="1" id="KW-0285">Flavoprotein</keyword>
<dbReference type="Gene3D" id="3.50.50.60">
    <property type="entry name" value="FAD/NAD(P)-binding domain"/>
    <property type="match status" value="2"/>
</dbReference>
<keyword evidence="2" id="KW-0560">Oxidoreductase</keyword>
<dbReference type="Pfam" id="PF07992">
    <property type="entry name" value="Pyr_redox_2"/>
    <property type="match status" value="1"/>
</dbReference>
<proteinExistence type="predicted"/>
<dbReference type="RefSeq" id="WP_378070829.1">
    <property type="nucleotide sequence ID" value="NZ_JBHSBL010000023.1"/>
</dbReference>
<evidence type="ECO:0000313" key="5">
    <source>
        <dbReference type="EMBL" id="MFC4069935.1"/>
    </source>
</evidence>
<dbReference type="PRINTS" id="PR00368">
    <property type="entry name" value="FADPNR"/>
</dbReference>
<keyword evidence="6" id="KW-1185">Reference proteome</keyword>
<dbReference type="InterPro" id="IPR050097">
    <property type="entry name" value="Ferredoxin-NADP_redctase_2"/>
</dbReference>
<gene>
    <name evidence="5" type="ORF">ACFO0C_33840</name>
</gene>
<dbReference type="PANTHER" id="PTHR48105">
    <property type="entry name" value="THIOREDOXIN REDUCTASE 1-RELATED-RELATED"/>
    <property type="match status" value="1"/>
</dbReference>
<comment type="catalytic activity">
    <reaction evidence="3">
        <text>[thioredoxin]-dithiol + NADP(+) = [thioredoxin]-disulfide + NADPH + H(+)</text>
        <dbReference type="Rhea" id="RHEA:20345"/>
        <dbReference type="Rhea" id="RHEA-COMP:10698"/>
        <dbReference type="Rhea" id="RHEA-COMP:10700"/>
        <dbReference type="ChEBI" id="CHEBI:15378"/>
        <dbReference type="ChEBI" id="CHEBI:29950"/>
        <dbReference type="ChEBI" id="CHEBI:50058"/>
        <dbReference type="ChEBI" id="CHEBI:57783"/>
        <dbReference type="ChEBI" id="CHEBI:58349"/>
        <dbReference type="EC" id="1.8.1.9"/>
    </reaction>
</comment>
<reference evidence="6" key="1">
    <citation type="journal article" date="2019" name="Int. J. Syst. Evol. Microbiol.">
        <title>The Global Catalogue of Microorganisms (GCM) 10K type strain sequencing project: providing services to taxonomists for standard genome sequencing and annotation.</title>
        <authorList>
            <consortium name="The Broad Institute Genomics Platform"/>
            <consortium name="The Broad Institute Genome Sequencing Center for Infectious Disease"/>
            <person name="Wu L."/>
            <person name="Ma J."/>
        </authorList>
    </citation>
    <scope>NUCLEOTIDE SEQUENCE [LARGE SCALE GENOMIC DNA]</scope>
    <source>
        <strain evidence="6">TBRC 5832</strain>
    </source>
</reference>
<organism evidence="5 6">
    <name type="scientific">Actinoplanes subglobosus</name>
    <dbReference type="NCBI Taxonomy" id="1547892"/>
    <lineage>
        <taxon>Bacteria</taxon>
        <taxon>Bacillati</taxon>
        <taxon>Actinomycetota</taxon>
        <taxon>Actinomycetes</taxon>
        <taxon>Micromonosporales</taxon>
        <taxon>Micromonosporaceae</taxon>
        <taxon>Actinoplanes</taxon>
    </lineage>
</organism>
<evidence type="ECO:0000313" key="6">
    <source>
        <dbReference type="Proteomes" id="UP001595867"/>
    </source>
</evidence>
<dbReference type="InterPro" id="IPR023753">
    <property type="entry name" value="FAD/NAD-binding_dom"/>
</dbReference>
<dbReference type="PRINTS" id="PR00469">
    <property type="entry name" value="PNDRDTASEII"/>
</dbReference>
<dbReference type="Proteomes" id="UP001595867">
    <property type="component" value="Unassembled WGS sequence"/>
</dbReference>
<accession>A0ABV8J1C9</accession>
<protein>
    <submittedName>
        <fullName evidence="5">NAD(P)/FAD-dependent oxidoreductase</fullName>
    </submittedName>
</protein>
<name>A0ABV8J1C9_9ACTN</name>
<comment type="caution">
    <text evidence="5">The sequence shown here is derived from an EMBL/GenBank/DDBJ whole genome shotgun (WGS) entry which is preliminary data.</text>
</comment>
<sequence length="320" mass="33184">MRSDYDVIVIGGGAAGLSGALTLARARRSVVVVDAGAPRNAAAHRVHGLLGLDGIAPAELLERGRNEVRAYGGEVVRGEVDAVTAAAGGFDVRLTDGRRAAARRVLVASGLVDELPEVAGVRERWGRDVIHCPYCHGWEISGMPVGVLATEAVSAVEEALLFRQWSDDIVLFTHTGPAPTAQDTERLNARGVRVQAGEVSALEVAGDQLAGVRMGDGTVVGRAVLVVSPRLVVAARFLRPLGLTPCEEEFGTGECFRVDATGQSAVAGVWMAGNVADTAAQVGTAAAAGATAAAHINTDLVEEDTARAVHAARRVHDKVS</sequence>